<feature type="domain" description="Transposase IS116/IS110/IS902 C-terminal" evidence="2">
    <location>
        <begin position="295"/>
        <end position="377"/>
    </location>
</feature>
<organism evidence="3">
    <name type="scientific">mine drainage metagenome</name>
    <dbReference type="NCBI Taxonomy" id="410659"/>
    <lineage>
        <taxon>unclassified sequences</taxon>
        <taxon>metagenomes</taxon>
        <taxon>ecological metagenomes</taxon>
    </lineage>
</organism>
<dbReference type="InterPro" id="IPR047650">
    <property type="entry name" value="Transpos_IS110"/>
</dbReference>
<protein>
    <submittedName>
        <fullName evidence="3">Transposase IS116/IS110/IS902 family protein</fullName>
    </submittedName>
</protein>
<dbReference type="EMBL" id="MLJW01000322">
    <property type="protein sequence ID" value="OIQ89625.1"/>
    <property type="molecule type" value="Genomic_DNA"/>
</dbReference>
<gene>
    <name evidence="3" type="ORF">GALL_284720</name>
</gene>
<reference evidence="3" key="1">
    <citation type="submission" date="2016-10" db="EMBL/GenBank/DDBJ databases">
        <title>Sequence of Gallionella enrichment culture.</title>
        <authorList>
            <person name="Poehlein A."/>
            <person name="Muehling M."/>
            <person name="Daniel R."/>
        </authorList>
    </citation>
    <scope>NUCLEOTIDE SEQUENCE</scope>
</reference>
<evidence type="ECO:0000259" key="2">
    <source>
        <dbReference type="Pfam" id="PF02371"/>
    </source>
</evidence>
<dbReference type="AlphaFoldDB" id="A0A1J5R0Y3"/>
<dbReference type="Pfam" id="PF01548">
    <property type="entry name" value="DEDD_Tnp_IS110"/>
    <property type="match status" value="1"/>
</dbReference>
<sequence length="451" mass="50286">MSKRSSKNAGLPIIHAHAAAIDIGARFHVAAVAPELSDQPVQTFQAFTGDIERMGDWLVSLGITTVAMESTGVYWVPVFEVLEDRGLEVIVANARDARAVPGRKSDVNDAQWLQRLHACGLLRASFRPGREIAALRAYLRLRERHLDDAAAHIQHMQKALTFMNLQLHHVVSDVTGATGMKIIRAIVAGQRDPELLARMRDVRCKSDFAAVRAALVGNYQPEHLFALKQALALYDFYQERVNECDLEIEHMLTQLNSDQDVPSEPLPKARHRTQQPNAINFDTRPMLYQLTGVDLTQIHGIGPYLALRLVSESGTDLSRWPTAKHFTSWLALSPGCKISGGKVLSARTRRTSNRLAAHLRLAATTVGRTNTALGAFYRRLAARIGKAKAVTATARKIAVLYYNAMRFGMRYTDPGADEYERRYRERVVKQLHRRAAEFGFTLQEAPSSCVS</sequence>
<feature type="domain" description="Transposase IS110-like N-terminal" evidence="1">
    <location>
        <begin position="20"/>
        <end position="163"/>
    </location>
</feature>
<dbReference type="GO" id="GO:0006313">
    <property type="term" value="P:DNA transposition"/>
    <property type="evidence" value="ECO:0007669"/>
    <property type="project" value="InterPro"/>
</dbReference>
<accession>A0A1J5R0Y3</accession>
<comment type="caution">
    <text evidence="3">The sequence shown here is derived from an EMBL/GenBank/DDBJ whole genome shotgun (WGS) entry which is preliminary data.</text>
</comment>
<proteinExistence type="predicted"/>
<dbReference type="PANTHER" id="PTHR33055:SF13">
    <property type="entry name" value="TRANSPOSASE"/>
    <property type="match status" value="1"/>
</dbReference>
<dbReference type="Pfam" id="PF02371">
    <property type="entry name" value="Transposase_20"/>
    <property type="match status" value="1"/>
</dbReference>
<dbReference type="PANTHER" id="PTHR33055">
    <property type="entry name" value="TRANSPOSASE FOR INSERTION SEQUENCE ELEMENT IS1111A"/>
    <property type="match status" value="1"/>
</dbReference>
<name>A0A1J5R0Y3_9ZZZZ</name>
<dbReference type="GO" id="GO:0003677">
    <property type="term" value="F:DNA binding"/>
    <property type="evidence" value="ECO:0007669"/>
    <property type="project" value="InterPro"/>
</dbReference>
<dbReference type="InterPro" id="IPR003346">
    <property type="entry name" value="Transposase_20"/>
</dbReference>
<dbReference type="InterPro" id="IPR002525">
    <property type="entry name" value="Transp_IS110-like_N"/>
</dbReference>
<dbReference type="NCBIfam" id="NF033542">
    <property type="entry name" value="transpos_IS110"/>
    <property type="match status" value="1"/>
</dbReference>
<dbReference type="GO" id="GO:0004803">
    <property type="term" value="F:transposase activity"/>
    <property type="evidence" value="ECO:0007669"/>
    <property type="project" value="InterPro"/>
</dbReference>
<evidence type="ECO:0000259" key="1">
    <source>
        <dbReference type="Pfam" id="PF01548"/>
    </source>
</evidence>
<evidence type="ECO:0000313" key="3">
    <source>
        <dbReference type="EMBL" id="OIQ89625.1"/>
    </source>
</evidence>